<evidence type="ECO:0000256" key="1">
    <source>
        <dbReference type="ARBA" id="ARBA00008832"/>
    </source>
</evidence>
<comment type="caution">
    <text evidence="10">The sequence shown here is derived from an EMBL/GenBank/DDBJ whole genome shotgun (WGS) entry which is preliminary data.</text>
</comment>
<evidence type="ECO:0000256" key="5">
    <source>
        <dbReference type="ARBA" id="ARBA00022777"/>
    </source>
</evidence>
<keyword evidence="6 7" id="KW-0067">ATP-binding</keyword>
<dbReference type="Gene3D" id="1.10.510.10">
    <property type="entry name" value="Transferase(Phosphotransferase) domain 1"/>
    <property type="match status" value="1"/>
</dbReference>
<evidence type="ECO:0000256" key="6">
    <source>
        <dbReference type="ARBA" id="ARBA00022840"/>
    </source>
</evidence>
<evidence type="ECO:0000256" key="3">
    <source>
        <dbReference type="ARBA" id="ARBA00022679"/>
    </source>
</evidence>
<dbReference type="PROSITE" id="PS50011">
    <property type="entry name" value="PROTEIN_KINASE_DOM"/>
    <property type="match status" value="1"/>
</dbReference>
<evidence type="ECO:0000256" key="7">
    <source>
        <dbReference type="PROSITE-ProRule" id="PRU10141"/>
    </source>
</evidence>
<keyword evidence="3" id="KW-0808">Transferase</keyword>
<keyword evidence="4 7" id="KW-0547">Nucleotide-binding</keyword>
<dbReference type="GO" id="GO:0004674">
    <property type="term" value="F:protein serine/threonine kinase activity"/>
    <property type="evidence" value="ECO:0007669"/>
    <property type="project" value="UniProtKB-KW"/>
</dbReference>
<keyword evidence="2 8" id="KW-0723">Serine/threonine-protein kinase</keyword>
<dbReference type="SUPFAM" id="SSF56112">
    <property type="entry name" value="Protein kinase-like (PK-like)"/>
    <property type="match status" value="1"/>
</dbReference>
<proteinExistence type="inferred from homology"/>
<feature type="binding site" evidence="7">
    <location>
        <position position="72"/>
    </location>
    <ligand>
        <name>ATP</name>
        <dbReference type="ChEBI" id="CHEBI:30616"/>
    </ligand>
</feature>
<dbReference type="AlphaFoldDB" id="A0A7J7KX16"/>
<evidence type="ECO:0000313" key="10">
    <source>
        <dbReference type="EMBL" id="KAF6134896.1"/>
    </source>
</evidence>
<dbReference type="InterPro" id="IPR011009">
    <property type="entry name" value="Kinase-like_dom_sf"/>
</dbReference>
<dbReference type="InterPro" id="IPR017441">
    <property type="entry name" value="Protein_kinase_ATP_BS"/>
</dbReference>
<gene>
    <name evidence="10" type="ORF">GIB67_002297</name>
</gene>
<dbReference type="InterPro" id="IPR008271">
    <property type="entry name" value="Ser/Thr_kinase_AS"/>
</dbReference>
<sequence>MDENEEFDKNTKVEVKGVPIHDGKYVQYNLLGNLFMVSAIYVPPIQPVGRGAYGIVCCAKNSKTGEKVAIKKIGNTFDNRIDAKRTLREIKLLCHMDHENVIKIKDIIHPPERENFNDVYIVYELMDTDLHQIIRSTQALTDDHCQVELIFSTGFWQYFLYQLLRGLKYIHSANVLHRDLKPSNLLLNSNCDLKICDFGLARTTSESDFMTEYVVTRWYRAPELLLNCSEYTTSIDIWSVGCIFMEVIKREPLFPGKDYVQQLRLITELLGSPEESDLGFLGSNNARKYVERLPHFPKQPFSEKFPNASPIAIDLAERMLVFNPDKRITVDEALNHPYLVSLHEINEEPTCPSPFYFDFEQSSLSEDDIKELIWTESLNFNPEEKI</sequence>
<comment type="similarity">
    <text evidence="1">Belongs to the protein kinase superfamily. CMGC Ser/Thr protein kinase family. MAP kinase subfamily.</text>
</comment>
<dbReference type="PANTHER" id="PTHR24055">
    <property type="entry name" value="MITOGEN-ACTIVATED PROTEIN KINASE"/>
    <property type="match status" value="1"/>
</dbReference>
<evidence type="ECO:0000259" key="9">
    <source>
        <dbReference type="PROSITE" id="PS50011"/>
    </source>
</evidence>
<evidence type="ECO:0000256" key="4">
    <source>
        <dbReference type="ARBA" id="ARBA00022741"/>
    </source>
</evidence>
<dbReference type="InterPro" id="IPR000719">
    <property type="entry name" value="Prot_kinase_dom"/>
</dbReference>
<dbReference type="OrthoDB" id="192887at2759"/>
<organism evidence="10 11">
    <name type="scientific">Kingdonia uniflora</name>
    <dbReference type="NCBI Taxonomy" id="39325"/>
    <lineage>
        <taxon>Eukaryota</taxon>
        <taxon>Viridiplantae</taxon>
        <taxon>Streptophyta</taxon>
        <taxon>Embryophyta</taxon>
        <taxon>Tracheophyta</taxon>
        <taxon>Spermatophyta</taxon>
        <taxon>Magnoliopsida</taxon>
        <taxon>Ranunculales</taxon>
        <taxon>Circaeasteraceae</taxon>
        <taxon>Kingdonia</taxon>
    </lineage>
</organism>
<dbReference type="Proteomes" id="UP000541444">
    <property type="component" value="Unassembled WGS sequence"/>
</dbReference>
<reference evidence="10 11" key="1">
    <citation type="journal article" date="2020" name="IScience">
        <title>Genome Sequencing of the Endangered Kingdonia uniflora (Circaeasteraceae, Ranunculales) Reveals Potential Mechanisms of Evolutionary Specialization.</title>
        <authorList>
            <person name="Sun Y."/>
            <person name="Deng T."/>
            <person name="Zhang A."/>
            <person name="Moore M.J."/>
            <person name="Landis J.B."/>
            <person name="Lin N."/>
            <person name="Zhang H."/>
            <person name="Zhang X."/>
            <person name="Huang J."/>
            <person name="Zhang X."/>
            <person name="Sun H."/>
            <person name="Wang H."/>
        </authorList>
    </citation>
    <scope>NUCLEOTIDE SEQUENCE [LARGE SCALE GENOMIC DNA]</scope>
    <source>
        <strain evidence="10">TB1705</strain>
        <tissue evidence="10">Leaf</tissue>
    </source>
</reference>
<keyword evidence="5" id="KW-0418">Kinase</keyword>
<dbReference type="Gene3D" id="3.30.200.20">
    <property type="entry name" value="Phosphorylase Kinase, domain 1"/>
    <property type="match status" value="1"/>
</dbReference>
<dbReference type="InterPro" id="IPR050117">
    <property type="entry name" value="MAPK"/>
</dbReference>
<keyword evidence="11" id="KW-1185">Reference proteome</keyword>
<dbReference type="Pfam" id="PF00069">
    <property type="entry name" value="Pkinase"/>
    <property type="match status" value="1"/>
</dbReference>
<evidence type="ECO:0000256" key="8">
    <source>
        <dbReference type="RuleBase" id="RU000304"/>
    </source>
</evidence>
<evidence type="ECO:0000256" key="2">
    <source>
        <dbReference type="ARBA" id="ARBA00022527"/>
    </source>
</evidence>
<dbReference type="PROSITE" id="PS00108">
    <property type="entry name" value="PROTEIN_KINASE_ST"/>
    <property type="match status" value="1"/>
</dbReference>
<dbReference type="CDD" id="cd07858">
    <property type="entry name" value="STKc_TEY_MAPK"/>
    <property type="match status" value="1"/>
</dbReference>
<dbReference type="SMART" id="SM00220">
    <property type="entry name" value="S_TKc"/>
    <property type="match status" value="1"/>
</dbReference>
<accession>A0A7J7KX16</accession>
<dbReference type="FunFam" id="3.30.200.20:FF:000046">
    <property type="entry name" value="Mitogen-activated protein kinase"/>
    <property type="match status" value="1"/>
</dbReference>
<dbReference type="FunFam" id="1.10.510.10:FF:000013">
    <property type="entry name" value="Mitogen-activated protein kinase"/>
    <property type="match status" value="1"/>
</dbReference>
<name>A0A7J7KX16_9MAGN</name>
<dbReference type="GO" id="GO:0005524">
    <property type="term" value="F:ATP binding"/>
    <property type="evidence" value="ECO:0007669"/>
    <property type="project" value="UniProtKB-UniRule"/>
</dbReference>
<protein>
    <recommendedName>
        <fullName evidence="9">Protein kinase domain-containing protein</fullName>
    </recommendedName>
</protein>
<feature type="domain" description="Protein kinase" evidence="9">
    <location>
        <begin position="42"/>
        <end position="339"/>
    </location>
</feature>
<evidence type="ECO:0000313" key="11">
    <source>
        <dbReference type="Proteomes" id="UP000541444"/>
    </source>
</evidence>
<dbReference type="EMBL" id="JACGCM010002827">
    <property type="protein sequence ID" value="KAF6134896.1"/>
    <property type="molecule type" value="Genomic_DNA"/>
</dbReference>
<dbReference type="PROSITE" id="PS00107">
    <property type="entry name" value="PROTEIN_KINASE_ATP"/>
    <property type="match status" value="1"/>
</dbReference>